<proteinExistence type="predicted"/>
<dbReference type="KEGG" id="blx:GS08_05945"/>
<dbReference type="GO" id="GO:0015074">
    <property type="term" value="P:DNA integration"/>
    <property type="evidence" value="ECO:0007669"/>
    <property type="project" value="InterPro"/>
</dbReference>
<dbReference type="Pfam" id="PF13333">
    <property type="entry name" value="rve_2"/>
    <property type="match status" value="1"/>
</dbReference>
<dbReference type="Proteomes" id="UP000028505">
    <property type="component" value="Chromosome"/>
</dbReference>
<evidence type="ECO:0000313" key="5">
    <source>
        <dbReference type="Proteomes" id="UP000028505"/>
    </source>
</evidence>
<dbReference type="Gene3D" id="3.30.420.10">
    <property type="entry name" value="Ribonuclease H-like superfamily/Ribonuclease H"/>
    <property type="match status" value="1"/>
</dbReference>
<feature type="region of interest" description="Disordered" evidence="1">
    <location>
        <begin position="38"/>
        <end position="60"/>
    </location>
</feature>
<name>A0A7U4H5Z4_BIFLN</name>
<dbReference type="PANTHER" id="PTHR46889:SF4">
    <property type="entry name" value="TRANSPOSASE INSO FOR INSERTION SEQUENCE ELEMENT IS911B-RELATED"/>
    <property type="match status" value="1"/>
</dbReference>
<evidence type="ECO:0000256" key="1">
    <source>
        <dbReference type="SAM" id="MobiDB-lite"/>
    </source>
</evidence>
<dbReference type="EMBL" id="CP008885">
    <property type="protein sequence ID" value="AIF90666.1"/>
    <property type="molecule type" value="Genomic_DNA"/>
</dbReference>
<dbReference type="AlphaFoldDB" id="A0A7U4H5Z4"/>
<dbReference type="InterPro" id="IPR036397">
    <property type="entry name" value="RNaseH_sf"/>
</dbReference>
<dbReference type="PANTHER" id="PTHR46889">
    <property type="entry name" value="TRANSPOSASE INSF FOR INSERTION SEQUENCE IS3B-RELATED"/>
    <property type="match status" value="1"/>
</dbReference>
<dbReference type="InterPro" id="IPR001584">
    <property type="entry name" value="Integrase_cat-core"/>
</dbReference>
<gene>
    <name evidence="3" type="ORF">GS08_05945</name>
    <name evidence="4" type="ORF">GS08_05980</name>
</gene>
<evidence type="ECO:0000259" key="2">
    <source>
        <dbReference type="Pfam" id="PF13333"/>
    </source>
</evidence>
<protein>
    <submittedName>
        <fullName evidence="4">Integrase</fullName>
    </submittedName>
</protein>
<dbReference type="SUPFAM" id="SSF53098">
    <property type="entry name" value="Ribonuclease H-like"/>
    <property type="match status" value="1"/>
</dbReference>
<evidence type="ECO:0000313" key="3">
    <source>
        <dbReference type="EMBL" id="AIF90666.1"/>
    </source>
</evidence>
<organism evidence="4 5">
    <name type="scientific">Bifidobacterium longum</name>
    <dbReference type="NCBI Taxonomy" id="216816"/>
    <lineage>
        <taxon>Bacteria</taxon>
        <taxon>Bacillati</taxon>
        <taxon>Actinomycetota</taxon>
        <taxon>Actinomycetes</taxon>
        <taxon>Bifidobacteriales</taxon>
        <taxon>Bifidobacteriaceae</taxon>
        <taxon>Bifidobacterium</taxon>
    </lineage>
</organism>
<dbReference type="InterPro" id="IPR012337">
    <property type="entry name" value="RNaseH-like_sf"/>
</dbReference>
<evidence type="ECO:0000313" key="4">
    <source>
        <dbReference type="EMBL" id="AIF90672.1"/>
    </source>
</evidence>
<dbReference type="KEGG" id="blx:GS08_05980"/>
<dbReference type="InterPro" id="IPR050900">
    <property type="entry name" value="Transposase_IS3/IS150/IS904"/>
</dbReference>
<dbReference type="GO" id="GO:0003676">
    <property type="term" value="F:nucleic acid binding"/>
    <property type="evidence" value="ECO:0007669"/>
    <property type="project" value="InterPro"/>
</dbReference>
<sequence>MADGHHPGSRPGTGRACLSPPVDCFDGKIVAYTAGFGPNAEPANRMPEEAASTLPGNARPLVHSDRGRHCRWPGWLALMERFGLTRSMSAKGCSPDNAAAEGFFGGMKTEAVHPEKWEEHTRNEVLALVDEYIRWHDHERIKQSLGWMSPVQYRQSQGMAA</sequence>
<dbReference type="EMBL" id="CP008885">
    <property type="protein sequence ID" value="AIF90672.1"/>
    <property type="molecule type" value="Genomic_DNA"/>
</dbReference>
<feature type="domain" description="Integrase catalytic" evidence="2">
    <location>
        <begin position="101"/>
        <end position="155"/>
    </location>
</feature>
<reference evidence="4 5" key="1">
    <citation type="submission" date="2014-06" db="EMBL/GenBank/DDBJ databases">
        <authorList>
            <person name="Zhao X."/>
        </authorList>
    </citation>
    <scope>NUCLEOTIDE SEQUENCE [LARGE SCALE GENOMIC DNA]</scope>
    <source>
        <strain evidence="4 5">BXY01</strain>
    </source>
</reference>
<reference evidence="4 5" key="2">
    <citation type="submission" date="2014-07" db="EMBL/GenBank/DDBJ databases">
        <title>Bifidobacterium longum genome.</title>
        <authorList>
            <person name="Yuan J."/>
            <person name="Wei X."/>
            <person name="Li H."/>
            <person name="Liu W."/>
            <person name="Wang X."/>
        </authorList>
    </citation>
    <scope>NUCLEOTIDE SEQUENCE [LARGE SCALE GENOMIC DNA]</scope>
    <source>
        <strain evidence="4 5">BXY01</strain>
    </source>
</reference>
<accession>A0A7U4H5Z4</accession>